<evidence type="ECO:0000256" key="3">
    <source>
        <dbReference type="ARBA" id="ARBA00022741"/>
    </source>
</evidence>
<dbReference type="PANTHER" id="PTHR43335">
    <property type="entry name" value="ABC TRANSPORTER, ATP-BINDING PROTEIN"/>
    <property type="match status" value="1"/>
</dbReference>
<comment type="similarity">
    <text evidence="1">Belongs to the ABC transporter superfamily.</text>
</comment>
<keyword evidence="3" id="KW-0547">Nucleotide-binding</keyword>
<reference evidence="6" key="1">
    <citation type="submission" date="2018-05" db="EMBL/GenBank/DDBJ databases">
        <authorList>
            <person name="Lanie J.A."/>
            <person name="Ng W.-L."/>
            <person name="Kazmierczak K.M."/>
            <person name="Andrzejewski T.M."/>
            <person name="Davidsen T.M."/>
            <person name="Wayne K.J."/>
            <person name="Tettelin H."/>
            <person name="Glass J.I."/>
            <person name="Rusch D."/>
            <person name="Podicherti R."/>
            <person name="Tsui H.-C.T."/>
            <person name="Winkler M.E."/>
        </authorList>
    </citation>
    <scope>NUCLEOTIDE SEQUENCE</scope>
</reference>
<dbReference type="Gene3D" id="3.40.50.300">
    <property type="entry name" value="P-loop containing nucleotide triphosphate hydrolases"/>
    <property type="match status" value="1"/>
</dbReference>
<accession>A0A381P9F4</accession>
<evidence type="ECO:0000256" key="4">
    <source>
        <dbReference type="ARBA" id="ARBA00022840"/>
    </source>
</evidence>
<dbReference type="CDD" id="cd03230">
    <property type="entry name" value="ABC_DR_subfamily_A"/>
    <property type="match status" value="1"/>
</dbReference>
<dbReference type="EMBL" id="UINC01000854">
    <property type="protein sequence ID" value="SUZ62213.1"/>
    <property type="molecule type" value="Genomic_DNA"/>
</dbReference>
<proteinExistence type="inferred from homology"/>
<evidence type="ECO:0000256" key="1">
    <source>
        <dbReference type="ARBA" id="ARBA00005417"/>
    </source>
</evidence>
<dbReference type="GO" id="GO:0016887">
    <property type="term" value="F:ATP hydrolysis activity"/>
    <property type="evidence" value="ECO:0007669"/>
    <property type="project" value="InterPro"/>
</dbReference>
<organism evidence="6">
    <name type="scientific">marine metagenome</name>
    <dbReference type="NCBI Taxonomy" id="408172"/>
    <lineage>
        <taxon>unclassified sequences</taxon>
        <taxon>metagenomes</taxon>
        <taxon>ecological metagenomes</taxon>
    </lineage>
</organism>
<dbReference type="InterPro" id="IPR027417">
    <property type="entry name" value="P-loop_NTPase"/>
</dbReference>
<keyword evidence="2" id="KW-0813">Transport</keyword>
<evidence type="ECO:0000313" key="6">
    <source>
        <dbReference type="EMBL" id="SUZ62213.1"/>
    </source>
</evidence>
<dbReference type="GO" id="GO:0005524">
    <property type="term" value="F:ATP binding"/>
    <property type="evidence" value="ECO:0007669"/>
    <property type="project" value="UniProtKB-KW"/>
</dbReference>
<feature type="domain" description="ABC transporter" evidence="5">
    <location>
        <begin position="2"/>
        <end position="231"/>
    </location>
</feature>
<gene>
    <name evidence="6" type="ORF">METZ01_LOCUS15067</name>
</gene>
<dbReference type="InterPro" id="IPR003439">
    <property type="entry name" value="ABC_transporter-like_ATP-bd"/>
</dbReference>
<dbReference type="SMART" id="SM00382">
    <property type="entry name" value="AAA"/>
    <property type="match status" value="1"/>
</dbReference>
<feature type="non-terminal residue" evidence="6">
    <location>
        <position position="1"/>
    </location>
</feature>
<name>A0A381P9F4_9ZZZZ</name>
<sequence length="303" mass="33051">VIKADGLTRYYGAVVAASDVSFEVGSGEIAGLLGHNGAGKTTVMKMLTGYLEPTSGRSLVDGIDVQDEPVAVQTKIGYLPENRPLYPDMSVFDYLAFAASMRGMAGKEAESGLRDVIEAMELGSRALDQIGTLSRGFQQRVGVAQAILHKPPVLILDEPTNGLDPRQTQEMRRLMKDLAKTATVILSTHIMQEVDAICDRVLIMRDGELAIDEKLEDLKRADTIELRTSAGPRDVENALEASANVVVEDDRILLTRTGVDLEGFAAQVARTLVAREIPIHSLAPVQRDLERLFREVSEIPDVR</sequence>
<dbReference type="PROSITE" id="PS50893">
    <property type="entry name" value="ABC_TRANSPORTER_2"/>
    <property type="match status" value="1"/>
</dbReference>
<evidence type="ECO:0000256" key="2">
    <source>
        <dbReference type="ARBA" id="ARBA00022448"/>
    </source>
</evidence>
<dbReference type="PANTHER" id="PTHR43335:SF4">
    <property type="entry name" value="ABC TRANSPORTER, ATP-BINDING PROTEIN"/>
    <property type="match status" value="1"/>
</dbReference>
<evidence type="ECO:0000259" key="5">
    <source>
        <dbReference type="PROSITE" id="PS50893"/>
    </source>
</evidence>
<dbReference type="InterPro" id="IPR003593">
    <property type="entry name" value="AAA+_ATPase"/>
</dbReference>
<keyword evidence="4" id="KW-0067">ATP-binding</keyword>
<protein>
    <recommendedName>
        <fullName evidence="5">ABC transporter domain-containing protein</fullName>
    </recommendedName>
</protein>
<dbReference type="AlphaFoldDB" id="A0A381P9F4"/>
<dbReference type="SUPFAM" id="SSF52540">
    <property type="entry name" value="P-loop containing nucleoside triphosphate hydrolases"/>
    <property type="match status" value="1"/>
</dbReference>
<dbReference type="Pfam" id="PF00005">
    <property type="entry name" value="ABC_tran"/>
    <property type="match status" value="1"/>
</dbReference>